<feature type="coiled-coil region" evidence="1">
    <location>
        <begin position="337"/>
        <end position="420"/>
    </location>
</feature>
<sequence length="573" mass="66186">MTAYFPNSYSDLSASILSDSTTNELYQLKTPDLKNFSPRKKSVRFNDDINGTVGETVNSVNNYDDSNREAPQNNSLPIQELFSEESNFKKDTKEESNVDLVDPDSTLKDFYFHSRSYDPETDSNQEKRGQNVDVVVGNSYDVDTNSTKESYLEIPIGHKVLNIQGTQKAKPIPKPDQEEVEIKVETNQAISPKEEQDEFENLFMEDASSSKYSTETDIDIDSSSNNEHYQKITEVIGDINDKSSIEDKSIRVRFSGNDSGIEIRKPELSIRNVNDNGKEIEIETETNNATEIVGHHHFDTNYVQEENIIRPTLKSNDESINRSGWDLKRKLSFSLGKTALLKEVEELKEENKFLIERVELQEAHIKDLKLQKNEYFENLNLFRSEYNTLTSENSNLLSLYKKSERELSNANLKLITLQQINEMEQSKQLIKDIERKTFIPFENKTIKSFQTIIETTNAKNQYLQEVFTFLSKRINDIYQFTIAPALYLASVEIESVSDNISFDSHNSIQAYINSNFIIFKEAYEFAKLDKIENVEQYKLDYQSNLEDLEKYFDNLNDLIAGKMEGLIRQKMQL</sequence>
<comment type="caution">
    <text evidence="2">The sequence shown here is derived from an EMBL/GenBank/DDBJ whole genome shotgun (WGS) entry which is preliminary data.</text>
</comment>
<gene>
    <name evidence="2" type="ORF">DAPK24_001890</name>
</gene>
<keyword evidence="3" id="KW-1185">Reference proteome</keyword>
<accession>A0AAV5QWJ1</accession>
<dbReference type="EMBL" id="BTGB01000001">
    <property type="protein sequence ID" value="GMM43614.1"/>
    <property type="molecule type" value="Genomic_DNA"/>
</dbReference>
<dbReference type="AlphaFoldDB" id="A0AAV5QWJ1"/>
<proteinExistence type="predicted"/>
<evidence type="ECO:0000256" key="1">
    <source>
        <dbReference type="SAM" id="Coils"/>
    </source>
</evidence>
<evidence type="ECO:0000313" key="2">
    <source>
        <dbReference type="EMBL" id="GMM43614.1"/>
    </source>
</evidence>
<name>A0AAV5QWJ1_PICKL</name>
<organism evidence="2 3">
    <name type="scientific">Pichia kluyveri</name>
    <name type="common">Yeast</name>
    <dbReference type="NCBI Taxonomy" id="36015"/>
    <lineage>
        <taxon>Eukaryota</taxon>
        <taxon>Fungi</taxon>
        <taxon>Dikarya</taxon>
        <taxon>Ascomycota</taxon>
        <taxon>Saccharomycotina</taxon>
        <taxon>Pichiomycetes</taxon>
        <taxon>Pichiales</taxon>
        <taxon>Pichiaceae</taxon>
        <taxon>Pichia</taxon>
    </lineage>
</organism>
<evidence type="ECO:0000313" key="3">
    <source>
        <dbReference type="Proteomes" id="UP001378960"/>
    </source>
</evidence>
<protein>
    <submittedName>
        <fullName evidence="2">Uncharacterized protein</fullName>
    </submittedName>
</protein>
<keyword evidence="1" id="KW-0175">Coiled coil</keyword>
<reference evidence="2 3" key="1">
    <citation type="journal article" date="2023" name="Elife">
        <title>Identification of key yeast species and microbe-microbe interactions impacting larval growth of Drosophila in the wild.</title>
        <authorList>
            <person name="Mure A."/>
            <person name="Sugiura Y."/>
            <person name="Maeda R."/>
            <person name="Honda K."/>
            <person name="Sakurai N."/>
            <person name="Takahashi Y."/>
            <person name="Watada M."/>
            <person name="Katoh T."/>
            <person name="Gotoh A."/>
            <person name="Gotoh Y."/>
            <person name="Taniguchi I."/>
            <person name="Nakamura K."/>
            <person name="Hayashi T."/>
            <person name="Katayama T."/>
            <person name="Uemura T."/>
            <person name="Hattori Y."/>
        </authorList>
    </citation>
    <scope>NUCLEOTIDE SEQUENCE [LARGE SCALE GENOMIC DNA]</scope>
    <source>
        <strain evidence="2 3">PK-24</strain>
    </source>
</reference>
<dbReference type="Proteomes" id="UP001378960">
    <property type="component" value="Unassembled WGS sequence"/>
</dbReference>